<reference evidence="9 10" key="1">
    <citation type="submission" date="2019-09" db="EMBL/GenBank/DDBJ databases">
        <title>Draft genome sequences of 48 bacterial type strains from the CCUG.</title>
        <authorList>
            <person name="Tunovic T."/>
            <person name="Pineiro-Iglesias B."/>
            <person name="Unosson C."/>
            <person name="Inganas E."/>
            <person name="Ohlen M."/>
            <person name="Cardew S."/>
            <person name="Jensie-Markopoulos S."/>
            <person name="Salva-Serra F."/>
            <person name="Jaen-Luchoro D."/>
            <person name="Karlsson R."/>
            <person name="Svensson-Stadler L."/>
            <person name="Chun J."/>
            <person name="Moore E."/>
        </authorList>
    </citation>
    <scope>NUCLEOTIDE SEQUENCE [LARGE SCALE GENOMIC DNA]</scope>
    <source>
        <strain evidence="9 10">CCUG 65686</strain>
    </source>
</reference>
<proteinExistence type="inferred from homology"/>
<keyword evidence="6 8" id="KW-1133">Transmembrane helix</keyword>
<evidence type="ECO:0000256" key="5">
    <source>
        <dbReference type="ARBA" id="ARBA00022692"/>
    </source>
</evidence>
<comment type="caution">
    <text evidence="9">The sequence shown here is derived from an EMBL/GenBank/DDBJ whole genome shotgun (WGS) entry which is preliminary data.</text>
</comment>
<dbReference type="GO" id="GO:1903785">
    <property type="term" value="P:L-valine transmembrane transport"/>
    <property type="evidence" value="ECO:0007669"/>
    <property type="project" value="TreeGrafter"/>
</dbReference>
<feature type="transmembrane region" description="Helical" evidence="8">
    <location>
        <begin position="35"/>
        <end position="56"/>
    </location>
</feature>
<sequence>MPSGARAQRRAVRRVDAFRRGGVVKHVVTSALWRIIPVGLALTPIGVLFGVLAAQLNWTPFEVFLMSLIGFTGSGQFAYLGFASRGIDISSLGLAFLVILSMNLRYVPMSLTATAPLKINLLGKVPLAHWLADESYATEKQSDGVASRFVIRGTITAFWCLSTAAGVALAAFLPPVVKSTLAGVTYPVSAILLALGLLNIYAFVRARRAERARQPAALSARKAIAIGFVAVFVLQYLLGPVYFWIPGIAVVYWLLVKTDGMIGHE</sequence>
<gene>
    <name evidence="9" type="ORF">F7R25_30770</name>
</gene>
<organism evidence="9 10">
    <name type="scientific">Burkholderia stagnalis</name>
    <dbReference type="NCBI Taxonomy" id="1503054"/>
    <lineage>
        <taxon>Bacteria</taxon>
        <taxon>Pseudomonadati</taxon>
        <taxon>Pseudomonadota</taxon>
        <taxon>Betaproteobacteria</taxon>
        <taxon>Burkholderiales</taxon>
        <taxon>Burkholderiaceae</taxon>
        <taxon>Burkholderia</taxon>
        <taxon>Burkholderia cepacia complex</taxon>
    </lineage>
</organism>
<feature type="transmembrane region" description="Helical" evidence="8">
    <location>
        <begin position="225"/>
        <end position="255"/>
    </location>
</feature>
<evidence type="ECO:0000256" key="8">
    <source>
        <dbReference type="SAM" id="Phobius"/>
    </source>
</evidence>
<keyword evidence="3" id="KW-0813">Transport</keyword>
<protein>
    <submittedName>
        <fullName evidence="9">AzlC family ABC transporter permease</fullName>
    </submittedName>
</protein>
<evidence type="ECO:0000256" key="4">
    <source>
        <dbReference type="ARBA" id="ARBA00022475"/>
    </source>
</evidence>
<dbReference type="Pfam" id="PF03591">
    <property type="entry name" value="AzlC"/>
    <property type="match status" value="1"/>
</dbReference>
<dbReference type="EMBL" id="VZOK01000072">
    <property type="protein sequence ID" value="KAB0633173.1"/>
    <property type="molecule type" value="Genomic_DNA"/>
</dbReference>
<dbReference type="PANTHER" id="PTHR34979:SF1">
    <property type="entry name" value="INNER MEMBRANE PROTEIN YGAZ"/>
    <property type="match status" value="1"/>
</dbReference>
<dbReference type="InterPro" id="IPR011606">
    <property type="entry name" value="Brnchd-chn_aa_trnsp_permease"/>
</dbReference>
<evidence type="ECO:0000256" key="6">
    <source>
        <dbReference type="ARBA" id="ARBA00022989"/>
    </source>
</evidence>
<evidence type="ECO:0000313" key="10">
    <source>
        <dbReference type="Proteomes" id="UP000473470"/>
    </source>
</evidence>
<feature type="transmembrane region" description="Helical" evidence="8">
    <location>
        <begin position="76"/>
        <end position="100"/>
    </location>
</feature>
<comment type="subcellular location">
    <subcellularLocation>
        <location evidence="1">Cell membrane</location>
        <topology evidence="1">Multi-pass membrane protein</topology>
    </subcellularLocation>
</comment>
<accession>A0A6L3MQV1</accession>
<feature type="transmembrane region" description="Helical" evidence="8">
    <location>
        <begin position="184"/>
        <end position="204"/>
    </location>
</feature>
<evidence type="ECO:0000256" key="3">
    <source>
        <dbReference type="ARBA" id="ARBA00022448"/>
    </source>
</evidence>
<keyword evidence="4" id="KW-1003">Cell membrane</keyword>
<evidence type="ECO:0000256" key="2">
    <source>
        <dbReference type="ARBA" id="ARBA00010735"/>
    </source>
</evidence>
<dbReference type="AlphaFoldDB" id="A0A6L3MQV1"/>
<name>A0A6L3MQV1_9BURK</name>
<evidence type="ECO:0000256" key="7">
    <source>
        <dbReference type="ARBA" id="ARBA00023136"/>
    </source>
</evidence>
<keyword evidence="7 8" id="KW-0472">Membrane</keyword>
<dbReference type="PANTHER" id="PTHR34979">
    <property type="entry name" value="INNER MEMBRANE PROTEIN YGAZ"/>
    <property type="match status" value="1"/>
</dbReference>
<feature type="transmembrane region" description="Helical" evidence="8">
    <location>
        <begin position="149"/>
        <end position="172"/>
    </location>
</feature>
<evidence type="ECO:0000256" key="1">
    <source>
        <dbReference type="ARBA" id="ARBA00004651"/>
    </source>
</evidence>
<dbReference type="GO" id="GO:0005886">
    <property type="term" value="C:plasma membrane"/>
    <property type="evidence" value="ECO:0007669"/>
    <property type="project" value="UniProtKB-SubCell"/>
</dbReference>
<dbReference type="Proteomes" id="UP000473470">
    <property type="component" value="Unassembled WGS sequence"/>
</dbReference>
<evidence type="ECO:0000313" key="9">
    <source>
        <dbReference type="EMBL" id="KAB0633173.1"/>
    </source>
</evidence>
<comment type="similarity">
    <text evidence="2">Belongs to the AzlC family.</text>
</comment>
<keyword evidence="5 8" id="KW-0812">Transmembrane</keyword>